<evidence type="ECO:0000313" key="9">
    <source>
        <dbReference type="EMBL" id="ACT91942.1"/>
    </source>
</evidence>
<organism evidence="9 10">
    <name type="scientific">Dyadobacter fermentans (strain ATCC 700827 / DSM 18053 / CIP 107007 / KCTC 52180 / NS114)</name>
    <dbReference type="NCBI Taxonomy" id="471854"/>
    <lineage>
        <taxon>Bacteria</taxon>
        <taxon>Pseudomonadati</taxon>
        <taxon>Bacteroidota</taxon>
        <taxon>Cytophagia</taxon>
        <taxon>Cytophagales</taxon>
        <taxon>Spirosomataceae</taxon>
        <taxon>Dyadobacter</taxon>
    </lineage>
</organism>
<accession>C6W185</accession>
<evidence type="ECO:0000313" key="10">
    <source>
        <dbReference type="Proteomes" id="UP000002011"/>
    </source>
</evidence>
<evidence type="ECO:0000259" key="8">
    <source>
        <dbReference type="Pfam" id="PF14322"/>
    </source>
</evidence>
<dbReference type="Gene3D" id="1.25.40.390">
    <property type="match status" value="1"/>
</dbReference>
<dbReference type="InterPro" id="IPR011990">
    <property type="entry name" value="TPR-like_helical_dom_sf"/>
</dbReference>
<feature type="domain" description="RagB/SusD" evidence="7">
    <location>
        <begin position="324"/>
        <end position="477"/>
    </location>
</feature>
<sequence>MMNIRKIALGAGLMLSLFSCSDFIDIESPTVVRQDLYFKSQADFTAAVNGAYNGLRGYYTSFYQVAEIPSDNAQANGYTLGEAPMDQLTWISSTAAIQSRWTTSYSIIARCNAVDVRIGNFEMDNALKQQYLGEVRFIRALIYFNMLQLFGDVPLVTQEITSEAEAYSYGRTPVSQVYAQIITDLESAATLLPETYNAANLGRATKAAAQSLLGKVYVTNKQFEKAEPLLQQVVDSGKHKLLDKYADVFDINNKNNAEMVFAVQYLGGTGFAEGSNFSILFAPFGSGTQVTSGGQPQGANSGTLDLFNAFEAGDLRKAVSIELWPSADSMYYTKKFLDKPVASNEGKNDWPVMRYSDVLLLLSESMNENGKPTVALPYINQVRTRAGLPALTLSDQASLRNAIAKERRVELCFEGHRWFDLLRTGTMVQTMEAYKQKYLRSGGYLVENYEIAPHKALLPVPFRELSLNPALGQNNGY</sequence>
<dbReference type="GO" id="GO:0009279">
    <property type="term" value="C:cell outer membrane"/>
    <property type="evidence" value="ECO:0007669"/>
    <property type="project" value="UniProtKB-SubCell"/>
</dbReference>
<dbReference type="InterPro" id="IPR033985">
    <property type="entry name" value="SusD-like_N"/>
</dbReference>
<evidence type="ECO:0000256" key="5">
    <source>
        <dbReference type="ARBA" id="ARBA00023237"/>
    </source>
</evidence>
<comment type="subcellular location">
    <subcellularLocation>
        <location evidence="1">Cell outer membrane</location>
    </subcellularLocation>
</comment>
<evidence type="ECO:0000256" key="1">
    <source>
        <dbReference type="ARBA" id="ARBA00004442"/>
    </source>
</evidence>
<dbReference type="SUPFAM" id="SSF48452">
    <property type="entry name" value="TPR-like"/>
    <property type="match status" value="1"/>
</dbReference>
<dbReference type="KEGG" id="dfe:Dfer_0680"/>
<evidence type="ECO:0000256" key="4">
    <source>
        <dbReference type="ARBA" id="ARBA00023136"/>
    </source>
</evidence>
<gene>
    <name evidence="9" type="ordered locus">Dfer_0680</name>
</gene>
<name>C6W185_DYAFD</name>
<dbReference type="PROSITE" id="PS51257">
    <property type="entry name" value="PROKAR_LIPOPROTEIN"/>
    <property type="match status" value="1"/>
</dbReference>
<feature type="domain" description="SusD-like N-terminal" evidence="8">
    <location>
        <begin position="22"/>
        <end position="217"/>
    </location>
</feature>
<dbReference type="Pfam" id="PF07980">
    <property type="entry name" value="SusD_RagB"/>
    <property type="match status" value="1"/>
</dbReference>
<keyword evidence="4" id="KW-0472">Membrane</keyword>
<comment type="similarity">
    <text evidence="2">Belongs to the SusD family.</text>
</comment>
<proteinExistence type="inferred from homology"/>
<dbReference type="RefSeq" id="WP_015810199.1">
    <property type="nucleotide sequence ID" value="NC_013037.1"/>
</dbReference>
<dbReference type="Pfam" id="PF14322">
    <property type="entry name" value="SusD-like_3"/>
    <property type="match status" value="1"/>
</dbReference>
<dbReference type="STRING" id="471854.Dfer_0680"/>
<feature type="chain" id="PRO_5002970925" evidence="6">
    <location>
        <begin position="25"/>
        <end position="477"/>
    </location>
</feature>
<evidence type="ECO:0000256" key="2">
    <source>
        <dbReference type="ARBA" id="ARBA00006275"/>
    </source>
</evidence>
<keyword evidence="5" id="KW-0998">Cell outer membrane</keyword>
<reference evidence="9 10" key="1">
    <citation type="journal article" date="2009" name="Stand. Genomic Sci.">
        <title>Complete genome sequence of Dyadobacter fermentans type strain (NS114).</title>
        <authorList>
            <person name="Lang E."/>
            <person name="Lapidus A."/>
            <person name="Chertkov O."/>
            <person name="Brettin T."/>
            <person name="Detter J.C."/>
            <person name="Han C."/>
            <person name="Copeland A."/>
            <person name="Glavina Del Rio T."/>
            <person name="Nolan M."/>
            <person name="Chen F."/>
            <person name="Lucas S."/>
            <person name="Tice H."/>
            <person name="Cheng J.F."/>
            <person name="Land M."/>
            <person name="Hauser L."/>
            <person name="Chang Y.J."/>
            <person name="Jeffries C.D."/>
            <person name="Kopitz M."/>
            <person name="Bruce D."/>
            <person name="Goodwin L."/>
            <person name="Pitluck S."/>
            <person name="Ovchinnikova G."/>
            <person name="Pati A."/>
            <person name="Ivanova N."/>
            <person name="Mavrommatis K."/>
            <person name="Chen A."/>
            <person name="Palaniappan K."/>
            <person name="Chain P."/>
            <person name="Bristow J."/>
            <person name="Eisen J.A."/>
            <person name="Markowitz V."/>
            <person name="Hugenholtz P."/>
            <person name="Goker M."/>
            <person name="Rohde M."/>
            <person name="Kyrpides N.C."/>
            <person name="Klenk H.P."/>
        </authorList>
    </citation>
    <scope>NUCLEOTIDE SEQUENCE [LARGE SCALE GENOMIC DNA]</scope>
    <source>
        <strain evidence="10">ATCC 700827 / DSM 18053 / CIP 107007 / KCTC 52180 / NS114</strain>
    </source>
</reference>
<feature type="signal peptide" evidence="6">
    <location>
        <begin position="1"/>
        <end position="24"/>
    </location>
</feature>
<dbReference type="CDD" id="cd08977">
    <property type="entry name" value="SusD"/>
    <property type="match status" value="1"/>
</dbReference>
<dbReference type="OrthoDB" id="9792139at2"/>
<dbReference type="AlphaFoldDB" id="C6W185"/>
<keyword evidence="3 6" id="KW-0732">Signal</keyword>
<protein>
    <submittedName>
        <fullName evidence="9">RagB/SusD domain protein</fullName>
    </submittedName>
</protein>
<dbReference type="EMBL" id="CP001619">
    <property type="protein sequence ID" value="ACT91942.1"/>
    <property type="molecule type" value="Genomic_DNA"/>
</dbReference>
<dbReference type="Proteomes" id="UP000002011">
    <property type="component" value="Chromosome"/>
</dbReference>
<dbReference type="HOGENOM" id="CLU_015553_1_3_10"/>
<evidence type="ECO:0000259" key="7">
    <source>
        <dbReference type="Pfam" id="PF07980"/>
    </source>
</evidence>
<dbReference type="InterPro" id="IPR012944">
    <property type="entry name" value="SusD_RagB_dom"/>
</dbReference>
<evidence type="ECO:0000256" key="6">
    <source>
        <dbReference type="SAM" id="SignalP"/>
    </source>
</evidence>
<evidence type="ECO:0000256" key="3">
    <source>
        <dbReference type="ARBA" id="ARBA00022729"/>
    </source>
</evidence>
<keyword evidence="10" id="KW-1185">Reference proteome</keyword>
<dbReference type="eggNOG" id="COG0702">
    <property type="taxonomic scope" value="Bacteria"/>
</dbReference>